<evidence type="ECO:0000256" key="14">
    <source>
        <dbReference type="ARBA" id="ARBA00031019"/>
    </source>
</evidence>
<evidence type="ECO:0000256" key="6">
    <source>
        <dbReference type="ARBA" id="ARBA00022660"/>
    </source>
</evidence>
<evidence type="ECO:0000256" key="16">
    <source>
        <dbReference type="SAM" id="Phobius"/>
    </source>
</evidence>
<keyword evidence="13 16" id="KW-0472">Membrane</keyword>
<evidence type="ECO:0000256" key="11">
    <source>
        <dbReference type="ARBA" id="ARBA00023027"/>
    </source>
</evidence>
<protein>
    <recommendedName>
        <fullName evidence="4">NADH-ubiquinone oxidoreductase chain 6</fullName>
        <ecNumber evidence="3">7.1.1.2</ecNumber>
    </recommendedName>
    <alternativeName>
        <fullName evidence="14">NADH dehydrogenase subunit 6</fullName>
    </alternativeName>
</protein>
<organism evidence="17">
    <name type="scientific">Meloimorpha japonica</name>
    <dbReference type="NCBI Taxonomy" id="1109092"/>
    <lineage>
        <taxon>Eukaryota</taxon>
        <taxon>Metazoa</taxon>
        <taxon>Ecdysozoa</taxon>
        <taxon>Arthropoda</taxon>
        <taxon>Hexapoda</taxon>
        <taxon>Insecta</taxon>
        <taxon>Pterygota</taxon>
        <taxon>Neoptera</taxon>
        <taxon>Polyneoptera</taxon>
        <taxon>Orthoptera</taxon>
        <taxon>Ensifera</taxon>
        <taxon>Gryllidea</taxon>
        <taxon>Grylloidea</taxon>
        <taxon>Phalangopsidae</taxon>
        <taxon>Cachoplistinae</taxon>
        <taxon>Meloimorpha</taxon>
    </lineage>
</organism>
<keyword evidence="6" id="KW-0679">Respiratory chain</keyword>
<feature type="transmembrane region" description="Helical" evidence="16">
    <location>
        <begin position="49"/>
        <end position="73"/>
    </location>
</feature>
<dbReference type="AlphaFoldDB" id="A0A385I1Z1"/>
<keyword evidence="5" id="KW-0813">Transport</keyword>
<dbReference type="PANTHER" id="PTHR11435">
    <property type="entry name" value="NADH UBIQUINONE OXIDOREDUCTASE SUBUNIT ND6"/>
    <property type="match status" value="1"/>
</dbReference>
<evidence type="ECO:0000256" key="2">
    <source>
        <dbReference type="ARBA" id="ARBA00005698"/>
    </source>
</evidence>
<accession>A0A385I1Z1</accession>
<evidence type="ECO:0000256" key="15">
    <source>
        <dbReference type="ARBA" id="ARBA00049551"/>
    </source>
</evidence>
<feature type="transmembrane region" description="Helical" evidence="16">
    <location>
        <begin position="140"/>
        <end position="160"/>
    </location>
</feature>
<feature type="transmembrane region" description="Helical" evidence="16">
    <location>
        <begin position="12"/>
        <end position="37"/>
    </location>
</feature>
<keyword evidence="8" id="KW-1278">Translocase</keyword>
<keyword evidence="10 16" id="KW-1133">Transmembrane helix</keyword>
<dbReference type="EMBL" id="MH580273">
    <property type="protein sequence ID" value="AXY63921.1"/>
    <property type="molecule type" value="Genomic_DNA"/>
</dbReference>
<name>A0A385I1Z1_9ORTH</name>
<evidence type="ECO:0000256" key="5">
    <source>
        <dbReference type="ARBA" id="ARBA00022448"/>
    </source>
</evidence>
<evidence type="ECO:0000256" key="3">
    <source>
        <dbReference type="ARBA" id="ARBA00012944"/>
    </source>
</evidence>
<evidence type="ECO:0000256" key="9">
    <source>
        <dbReference type="ARBA" id="ARBA00022982"/>
    </source>
</evidence>
<evidence type="ECO:0000256" key="7">
    <source>
        <dbReference type="ARBA" id="ARBA00022692"/>
    </source>
</evidence>
<keyword evidence="7 16" id="KW-0812">Transmembrane</keyword>
<keyword evidence="11" id="KW-0520">NAD</keyword>
<evidence type="ECO:0000256" key="8">
    <source>
        <dbReference type="ARBA" id="ARBA00022967"/>
    </source>
</evidence>
<dbReference type="GO" id="GO:0008137">
    <property type="term" value="F:NADH dehydrogenase (ubiquinone) activity"/>
    <property type="evidence" value="ECO:0007669"/>
    <property type="project" value="UniProtKB-EC"/>
</dbReference>
<feature type="transmembrane region" description="Helical" evidence="16">
    <location>
        <begin position="85"/>
        <end position="106"/>
    </location>
</feature>
<evidence type="ECO:0000313" key="17">
    <source>
        <dbReference type="EMBL" id="AXY63921.1"/>
    </source>
</evidence>
<comment type="similarity">
    <text evidence="2">Belongs to the complex I subunit 6 family.</text>
</comment>
<dbReference type="GO" id="GO:0031966">
    <property type="term" value="C:mitochondrial membrane"/>
    <property type="evidence" value="ECO:0007669"/>
    <property type="project" value="UniProtKB-SubCell"/>
</dbReference>
<comment type="catalytic activity">
    <reaction evidence="15">
        <text>a ubiquinone + NADH + 5 H(+)(in) = a ubiquinol + NAD(+) + 4 H(+)(out)</text>
        <dbReference type="Rhea" id="RHEA:29091"/>
        <dbReference type="Rhea" id="RHEA-COMP:9565"/>
        <dbReference type="Rhea" id="RHEA-COMP:9566"/>
        <dbReference type="ChEBI" id="CHEBI:15378"/>
        <dbReference type="ChEBI" id="CHEBI:16389"/>
        <dbReference type="ChEBI" id="CHEBI:17976"/>
        <dbReference type="ChEBI" id="CHEBI:57540"/>
        <dbReference type="ChEBI" id="CHEBI:57945"/>
        <dbReference type="EC" id="7.1.1.2"/>
    </reaction>
</comment>
<dbReference type="PANTHER" id="PTHR11435:SF1">
    <property type="entry name" value="NADH-UBIQUINONE OXIDOREDUCTASE CHAIN 6"/>
    <property type="match status" value="1"/>
</dbReference>
<evidence type="ECO:0000256" key="13">
    <source>
        <dbReference type="ARBA" id="ARBA00023136"/>
    </source>
</evidence>
<geneLocation type="mitochondrion" evidence="17"/>
<evidence type="ECO:0000256" key="12">
    <source>
        <dbReference type="ARBA" id="ARBA00023128"/>
    </source>
</evidence>
<keyword evidence="12 17" id="KW-0496">Mitochondrion</keyword>
<evidence type="ECO:0000256" key="4">
    <source>
        <dbReference type="ARBA" id="ARBA00021095"/>
    </source>
</evidence>
<evidence type="ECO:0000256" key="1">
    <source>
        <dbReference type="ARBA" id="ARBA00004225"/>
    </source>
</evidence>
<proteinExistence type="inferred from homology"/>
<dbReference type="EC" id="7.1.1.2" evidence="3"/>
<evidence type="ECO:0000256" key="10">
    <source>
        <dbReference type="ARBA" id="ARBA00022989"/>
    </source>
</evidence>
<sequence>MMNNTLIITMLMINIIMMFMNHPLALTLMIISQTIILSMFMSMPMYSYWFSYILFLVFLGGMLVLFIYMTSLASNELFKLHNKTIIINIMLMLITMLTSMYLNHFFSTNLQKQYSMINTMFSKNSEIPYNLNQLYNTPSMIITIMMISYLLVTLIVIVKITEINHGPLRQNNN</sequence>
<keyword evidence="9" id="KW-0249">Electron transport</keyword>
<dbReference type="InterPro" id="IPR050269">
    <property type="entry name" value="ComplexI_Subunit6"/>
</dbReference>
<gene>
    <name evidence="17" type="primary">nad6</name>
</gene>
<reference evidence="17" key="1">
    <citation type="journal article" date="2018" name="Int. J. Biol. Macromol.">
        <title>Comparative analysis of mitochondrial genomes of the superfamily Grylloidea (Insecta, Orthoptera) reveals phylogenetic distribution of gene rearrangements.</title>
        <authorList>
            <person name="Ma C."/>
            <person name="Li J."/>
        </authorList>
    </citation>
    <scope>NUCLEOTIDE SEQUENCE</scope>
</reference>
<comment type="subcellular location">
    <subcellularLocation>
        <location evidence="1">Mitochondrion membrane</location>
        <topology evidence="1">Multi-pass membrane protein</topology>
    </subcellularLocation>
</comment>